<dbReference type="InterPro" id="IPR024983">
    <property type="entry name" value="CHAT_dom"/>
</dbReference>
<name>A0ABV5N1Q1_9ACTN</name>
<evidence type="ECO:0000259" key="1">
    <source>
        <dbReference type="Pfam" id="PF12770"/>
    </source>
</evidence>
<evidence type="ECO:0000313" key="2">
    <source>
        <dbReference type="EMBL" id="MFB9464208.1"/>
    </source>
</evidence>
<feature type="domain" description="CHAT" evidence="1">
    <location>
        <begin position="602"/>
        <end position="909"/>
    </location>
</feature>
<protein>
    <submittedName>
        <fullName evidence="2">CHAT domain-containing protein</fullName>
    </submittedName>
</protein>
<keyword evidence="3" id="KW-1185">Reference proteome</keyword>
<organism evidence="2 3">
    <name type="scientific">Streptomyces cinereospinus</name>
    <dbReference type="NCBI Taxonomy" id="285561"/>
    <lineage>
        <taxon>Bacteria</taxon>
        <taxon>Bacillati</taxon>
        <taxon>Actinomycetota</taxon>
        <taxon>Actinomycetes</taxon>
        <taxon>Kitasatosporales</taxon>
        <taxon>Streptomycetaceae</taxon>
        <taxon>Streptomyces</taxon>
    </lineage>
</organism>
<dbReference type="RefSeq" id="WP_381346736.1">
    <property type="nucleotide sequence ID" value="NZ_JBHMCY010000027.1"/>
</dbReference>
<proteinExistence type="predicted"/>
<comment type="caution">
    <text evidence="2">The sequence shown here is derived from an EMBL/GenBank/DDBJ whole genome shotgun (WGS) entry which is preliminary data.</text>
</comment>
<dbReference type="EMBL" id="JBHMCY010000027">
    <property type="protein sequence ID" value="MFB9464208.1"/>
    <property type="molecule type" value="Genomic_DNA"/>
</dbReference>
<dbReference type="Proteomes" id="UP001589709">
    <property type="component" value="Unassembled WGS sequence"/>
</dbReference>
<dbReference type="Pfam" id="PF12770">
    <property type="entry name" value="CHAT"/>
    <property type="match status" value="1"/>
</dbReference>
<evidence type="ECO:0000313" key="3">
    <source>
        <dbReference type="Proteomes" id="UP001589709"/>
    </source>
</evidence>
<sequence length="909" mass="95905">MLLDPHGTLVTEAQKTELIDTVLAYGQDDPEWQRKAHAVVAQARLRGELSGSGRGMDAVLDHLARADAAAGLTRGAEDGAGAGPAGGTDDRLGHGIDLARLAAMSHRGQTAGAHDDLETAGEMWRQLRDSPALSPYQRRVMGAQQAGFDAQAAAQRGDLAATDAHLAELLAVHAELEPDDVTRLELWTMAENARSARDRLAQELGAPPAPPLTGRSTVAALRRAARGLPRDHRAWVLGDNGVNRFMRAGQSGDPVAVGEAMELIQEAYDLVDDGSDSKLRYGYCLGVGHCGLAGTQHLPTARDRHLARGIALLEDALRTAGGPEHRLYASAGLALGRAYRTRGELRRDDKGRGRRTGLDALRGHAWAALVQSGTQHAAQAVAMATTTALEVAGWCLRDHALDEAVQALDACRGLLLHAATTSRTVPERLLAAGHEALAAEWRAAGLATAPADPLTAARAPMSVPSALRRRVLAALTGSDATQDRLLDPPGPDEIATALRTLRKDALVYLVPAGDDTPGTAVVVTSTGAVHCVPLPTLTEDAPALRAYAGAPHADAARLAQDARDGAPSGAAARVDERVLGPVPGWSGARPDQPSLRERLDRLCGWAWYAGTRPLLDVFATRTGRPPRLVLVPMGTLGLVPWHAAWAQGPDGRRRYALHEAEISYAASARLLCDVAARPGAAHRGAALVVGNPTGDLRWAGAEADAVQRAFYPRGRFLGRRESGGADGPGTPREVLSWLTGTDGDGPGEEGAVLHLACHASIARTARRTAHLSLHDGELAAEELTEAVAGAGRDRLGLVVLAACRSHVSGRGHNEAYSLATAFLVAGARSVIGSLWPVPDDATSVLMFLTHHFLRTEGEPPARALRRAQLWMLDPARELPAGLPARLAERAARVDPDDLSAWAGFTHLGQ</sequence>
<reference evidence="2 3" key="1">
    <citation type="submission" date="2024-09" db="EMBL/GenBank/DDBJ databases">
        <authorList>
            <person name="Sun Q."/>
            <person name="Mori K."/>
        </authorList>
    </citation>
    <scope>NUCLEOTIDE SEQUENCE [LARGE SCALE GENOMIC DNA]</scope>
    <source>
        <strain evidence="2 3">JCM 6917</strain>
    </source>
</reference>
<accession>A0ABV5N1Q1</accession>
<gene>
    <name evidence="2" type="ORF">ACFF45_16215</name>
</gene>